<proteinExistence type="predicted"/>
<dbReference type="Pfam" id="PF00171">
    <property type="entry name" value="Aldedh"/>
    <property type="match status" value="1"/>
</dbReference>
<keyword evidence="1" id="KW-0560">Oxidoreductase</keyword>
<dbReference type="EMBL" id="JAJVCN010000001">
    <property type="protein sequence ID" value="MCE7003524.1"/>
    <property type="molecule type" value="Genomic_DNA"/>
</dbReference>
<dbReference type="RefSeq" id="WP_233725106.1">
    <property type="nucleotide sequence ID" value="NZ_JAJVCN010000001.1"/>
</dbReference>
<accession>A0ABS8Z6L9</accession>
<dbReference type="PANTHER" id="PTHR11699">
    <property type="entry name" value="ALDEHYDE DEHYDROGENASE-RELATED"/>
    <property type="match status" value="1"/>
</dbReference>
<dbReference type="InterPro" id="IPR016161">
    <property type="entry name" value="Ald_DH/histidinol_DH"/>
</dbReference>
<keyword evidence="4" id="KW-1185">Reference proteome</keyword>
<evidence type="ECO:0000259" key="2">
    <source>
        <dbReference type="Pfam" id="PF00171"/>
    </source>
</evidence>
<dbReference type="InterPro" id="IPR015590">
    <property type="entry name" value="Aldehyde_DH_dom"/>
</dbReference>
<organism evidence="3 4">
    <name type="scientific">Kibdelosporangium philippinense</name>
    <dbReference type="NCBI Taxonomy" id="211113"/>
    <lineage>
        <taxon>Bacteria</taxon>
        <taxon>Bacillati</taxon>
        <taxon>Actinomycetota</taxon>
        <taxon>Actinomycetes</taxon>
        <taxon>Pseudonocardiales</taxon>
        <taxon>Pseudonocardiaceae</taxon>
        <taxon>Kibdelosporangium</taxon>
    </lineage>
</organism>
<gene>
    <name evidence="3" type="ORF">LWC34_11895</name>
</gene>
<evidence type="ECO:0000313" key="3">
    <source>
        <dbReference type="EMBL" id="MCE7003524.1"/>
    </source>
</evidence>
<reference evidence="3 4" key="1">
    <citation type="submission" date="2021-12" db="EMBL/GenBank/DDBJ databases">
        <title>Genome sequence of Kibdelosporangium philippinense ATCC 49844.</title>
        <authorList>
            <person name="Fedorov E.A."/>
            <person name="Omeragic M."/>
            <person name="Shalygina K.F."/>
            <person name="Maclea K.S."/>
        </authorList>
    </citation>
    <scope>NUCLEOTIDE SEQUENCE [LARGE SCALE GENOMIC DNA]</scope>
    <source>
        <strain evidence="3 4">ATCC 49844</strain>
    </source>
</reference>
<comment type="caution">
    <text evidence="3">The sequence shown here is derived from an EMBL/GenBank/DDBJ whole genome shotgun (WGS) entry which is preliminary data.</text>
</comment>
<dbReference type="SUPFAM" id="SSF53720">
    <property type="entry name" value="ALDH-like"/>
    <property type="match status" value="1"/>
</dbReference>
<dbReference type="InterPro" id="IPR016163">
    <property type="entry name" value="Ald_DH_C"/>
</dbReference>
<dbReference type="InterPro" id="IPR016160">
    <property type="entry name" value="Ald_DH_CS_CYS"/>
</dbReference>
<sequence length="413" mass="46172">MTKSLAPIDFAEVRQRAQAFADTLAENHGLIVKSLSEYQCANVALDEIERSVELLTNLHLNQEYFQAKVHGVTTFLPLNQPLYASVCFGVVPSLMAEDTAMRPPTVMHPHYRKLAEILDLPSFFPNLTVSYQDKEEYLVARARRTDAVVFTGTPENAVKVRRAFLKKTLFILNGAGHNPLVVTENADLDRAVDSALRVVLYNQGQDCAAPNAILVHRSRIDVFRAALIRALDELAPRVGPYSDPANIVGPNSDPDHAAKIARVFRDEREHFVYGGETNPVTGMIHPTVFERDLTKGGNYEEFFAPVFYIQPYESDDALKDYFTDERYRQNAMYISLFGDSPYIKSLVDTPLHEPDSVLRDTDLHLTEKGYLPYGGQGPAASCLYTNGERVLGATLPQRDIHRHLVAPHLEGAC</sequence>
<evidence type="ECO:0000256" key="1">
    <source>
        <dbReference type="ARBA" id="ARBA00023002"/>
    </source>
</evidence>
<feature type="domain" description="Aldehyde dehydrogenase" evidence="2">
    <location>
        <begin position="14"/>
        <end position="330"/>
    </location>
</feature>
<dbReference type="InterPro" id="IPR016162">
    <property type="entry name" value="Ald_DH_N"/>
</dbReference>
<dbReference type="PROSITE" id="PS00070">
    <property type="entry name" value="ALDEHYDE_DEHYDR_CYS"/>
    <property type="match status" value="1"/>
</dbReference>
<dbReference type="Proteomes" id="UP001521150">
    <property type="component" value="Unassembled WGS sequence"/>
</dbReference>
<evidence type="ECO:0000313" key="4">
    <source>
        <dbReference type="Proteomes" id="UP001521150"/>
    </source>
</evidence>
<name>A0ABS8Z6L9_9PSEU</name>
<dbReference type="Gene3D" id="3.40.605.10">
    <property type="entry name" value="Aldehyde Dehydrogenase, Chain A, domain 1"/>
    <property type="match status" value="1"/>
</dbReference>
<dbReference type="Gene3D" id="3.40.309.10">
    <property type="entry name" value="Aldehyde Dehydrogenase, Chain A, domain 2"/>
    <property type="match status" value="1"/>
</dbReference>
<protein>
    <submittedName>
        <fullName evidence="3">Aldehyde dehydrogenase family protein</fullName>
    </submittedName>
</protein>